<dbReference type="GO" id="GO:0000166">
    <property type="term" value="F:nucleotide binding"/>
    <property type="evidence" value="ECO:0007669"/>
    <property type="project" value="InterPro"/>
</dbReference>
<feature type="domain" description="Gfo/Idh/MocA-like oxidoreductase N-terminal" evidence="2">
    <location>
        <begin position="3"/>
        <end position="122"/>
    </location>
</feature>
<dbReference type="Gene3D" id="3.30.360.10">
    <property type="entry name" value="Dihydrodipicolinate Reductase, domain 2"/>
    <property type="match status" value="1"/>
</dbReference>
<dbReference type="Pfam" id="PF22725">
    <property type="entry name" value="GFO_IDH_MocA_C3"/>
    <property type="match status" value="1"/>
</dbReference>
<dbReference type="InterPro" id="IPR000683">
    <property type="entry name" value="Gfo/Idh/MocA-like_OxRdtase_N"/>
</dbReference>
<dbReference type="PANTHER" id="PTHR43818:SF11">
    <property type="entry name" value="BCDNA.GH03377"/>
    <property type="match status" value="1"/>
</dbReference>
<proteinExistence type="predicted"/>
<dbReference type="Gene3D" id="3.40.50.720">
    <property type="entry name" value="NAD(P)-binding Rossmann-like Domain"/>
    <property type="match status" value="1"/>
</dbReference>
<sequence>MTVRWGLIGASTIAREWVIGAIRATGGEVVSVMSTSPERARSYAAENNIGKHVSDLDALVSDPQIDAVYISTTNELHCAQAIAAARAGKHILCEKPLALSLNDAHAMAKAADEAGVVLATNHHLRNASTHTAMRDAIAAGKIGKPLSARVFHAVYLPPRLQGWRLDKPQAGGGVILDITVHDTDTLRYVLGRNPVEVIAFSQAGGMGKEGLEDAVMGVMRFEDDIIAQFHDGFTTKYAETGFEVHGTEGSLIGRNVMTQRPDGTVTLRTAEGEQSLPVSGGNLYETALTAFHAAVAGNGKPSATAKDGIWSLATGLAVAQAARTGAAVPVKTGL</sequence>
<evidence type="ECO:0000259" key="2">
    <source>
        <dbReference type="Pfam" id="PF01408"/>
    </source>
</evidence>
<evidence type="ECO:0000259" key="3">
    <source>
        <dbReference type="Pfam" id="PF22725"/>
    </source>
</evidence>
<keyword evidence="5" id="KW-1185">Reference proteome</keyword>
<feature type="domain" description="GFO/IDH/MocA-like oxidoreductase" evidence="3">
    <location>
        <begin position="131"/>
        <end position="251"/>
    </location>
</feature>
<dbReference type="RefSeq" id="WP_183898452.1">
    <property type="nucleotide sequence ID" value="NZ_JACIDW010000001.1"/>
</dbReference>
<dbReference type="AlphaFoldDB" id="A0A7W6CUP4"/>
<dbReference type="InterPro" id="IPR036291">
    <property type="entry name" value="NAD(P)-bd_dom_sf"/>
</dbReference>
<dbReference type="EMBL" id="JACIDW010000001">
    <property type="protein sequence ID" value="MBB3962736.1"/>
    <property type="molecule type" value="Genomic_DNA"/>
</dbReference>
<comment type="caution">
    <text evidence="4">The sequence shown here is derived from an EMBL/GenBank/DDBJ whole genome shotgun (WGS) entry which is preliminary data.</text>
</comment>
<dbReference type="GO" id="GO:0033712">
    <property type="term" value="F:1,5-anhydro-D-fructose reductase (1,5-anhydro-D-mannitol-forming) activity"/>
    <property type="evidence" value="ECO:0007669"/>
    <property type="project" value="UniProtKB-EC"/>
</dbReference>
<keyword evidence="1 4" id="KW-0560">Oxidoreductase</keyword>
<dbReference type="Proteomes" id="UP000582090">
    <property type="component" value="Unassembled WGS sequence"/>
</dbReference>
<dbReference type="Pfam" id="PF01408">
    <property type="entry name" value="GFO_IDH_MocA"/>
    <property type="match status" value="1"/>
</dbReference>
<name>A0A7W6CUP4_9HYPH</name>
<evidence type="ECO:0000313" key="4">
    <source>
        <dbReference type="EMBL" id="MBB3962736.1"/>
    </source>
</evidence>
<dbReference type="EC" id="1.1.1.292" evidence="4"/>
<evidence type="ECO:0000313" key="5">
    <source>
        <dbReference type="Proteomes" id="UP000582090"/>
    </source>
</evidence>
<accession>A0A7W6CUP4</accession>
<dbReference type="SUPFAM" id="SSF55347">
    <property type="entry name" value="Glyceraldehyde-3-phosphate dehydrogenase-like, C-terminal domain"/>
    <property type="match status" value="1"/>
</dbReference>
<dbReference type="SUPFAM" id="SSF51735">
    <property type="entry name" value="NAD(P)-binding Rossmann-fold domains"/>
    <property type="match status" value="1"/>
</dbReference>
<gene>
    <name evidence="4" type="ORF">GGQ67_000354</name>
</gene>
<dbReference type="InterPro" id="IPR055170">
    <property type="entry name" value="GFO_IDH_MocA-like_dom"/>
</dbReference>
<organism evidence="4 5">
    <name type="scientific">Rhizobium metallidurans</name>
    <dbReference type="NCBI Taxonomy" id="1265931"/>
    <lineage>
        <taxon>Bacteria</taxon>
        <taxon>Pseudomonadati</taxon>
        <taxon>Pseudomonadota</taxon>
        <taxon>Alphaproteobacteria</taxon>
        <taxon>Hyphomicrobiales</taxon>
        <taxon>Rhizobiaceae</taxon>
        <taxon>Rhizobium/Agrobacterium group</taxon>
        <taxon>Rhizobium</taxon>
    </lineage>
</organism>
<dbReference type="InterPro" id="IPR050463">
    <property type="entry name" value="Gfo/Idh/MocA_oxidrdct_glycsds"/>
</dbReference>
<protein>
    <submittedName>
        <fullName evidence="4">1,5-anhydro-D-fructose reductase (1,5-anhydro-D-mannitol-forming)</fullName>
        <ecNumber evidence="4">1.1.1.292</ecNumber>
    </submittedName>
</protein>
<evidence type="ECO:0000256" key="1">
    <source>
        <dbReference type="ARBA" id="ARBA00023002"/>
    </source>
</evidence>
<reference evidence="4 5" key="1">
    <citation type="submission" date="2020-08" db="EMBL/GenBank/DDBJ databases">
        <title>Genomic Encyclopedia of Type Strains, Phase IV (KMG-IV): sequencing the most valuable type-strain genomes for metagenomic binning, comparative biology and taxonomic classification.</title>
        <authorList>
            <person name="Goeker M."/>
        </authorList>
    </citation>
    <scope>NUCLEOTIDE SEQUENCE [LARGE SCALE GENOMIC DNA]</scope>
    <source>
        <strain evidence="4 5">DSM 26575</strain>
    </source>
</reference>
<dbReference type="PANTHER" id="PTHR43818">
    <property type="entry name" value="BCDNA.GH03377"/>
    <property type="match status" value="1"/>
</dbReference>